<organism evidence="1 2">
    <name type="scientific">Streptomyces polyasparticus</name>
    <dbReference type="NCBI Taxonomy" id="2767826"/>
    <lineage>
        <taxon>Bacteria</taxon>
        <taxon>Bacillati</taxon>
        <taxon>Actinomycetota</taxon>
        <taxon>Actinomycetes</taxon>
        <taxon>Kitasatosporales</taxon>
        <taxon>Streptomycetaceae</taxon>
        <taxon>Streptomyces</taxon>
    </lineage>
</organism>
<gene>
    <name evidence="1" type="ORF">H9Y04_18300</name>
</gene>
<dbReference type="InterPro" id="IPR027417">
    <property type="entry name" value="P-loop_NTPase"/>
</dbReference>
<dbReference type="SUPFAM" id="SSF52540">
    <property type="entry name" value="P-loop containing nucleoside triphosphate hydrolases"/>
    <property type="match status" value="1"/>
</dbReference>
<dbReference type="Proteomes" id="UP000642284">
    <property type="component" value="Unassembled WGS sequence"/>
</dbReference>
<evidence type="ECO:0008006" key="3">
    <source>
        <dbReference type="Google" id="ProtNLM"/>
    </source>
</evidence>
<protein>
    <recommendedName>
        <fullName evidence="3">Deoxynucleoside monophosphate kinase</fullName>
    </recommendedName>
</protein>
<comment type="caution">
    <text evidence="1">The sequence shown here is derived from an EMBL/GenBank/DDBJ whole genome shotgun (WGS) entry which is preliminary data.</text>
</comment>
<evidence type="ECO:0000313" key="1">
    <source>
        <dbReference type="EMBL" id="MBC9714512.1"/>
    </source>
</evidence>
<dbReference type="Pfam" id="PF21448">
    <property type="entry name" value="DNMK"/>
    <property type="match status" value="1"/>
</dbReference>
<sequence>MTYRHTALMGRARTGKDTVARRLVSEWSFTRVAFADPLKDMAHGLDPIVMYEPAGYGPVPVRLSDAVRRWGWEKAKDDCPEIRRTLQRLGQAAREQDPNHWVSLAMDKITVADRWNLPVVVTDVRHVNECEALKNRGFTLVRVIRPGAPALGTNAQHESETALDNYPADVTISNVGSLNDLHCAADRLVQYI</sequence>
<reference evidence="1 2" key="1">
    <citation type="submission" date="2020-08" db="EMBL/GenBank/DDBJ databases">
        <title>Genemic of Streptomyces polyaspartic.</title>
        <authorList>
            <person name="Liu W."/>
        </authorList>
    </citation>
    <scope>NUCLEOTIDE SEQUENCE [LARGE SCALE GENOMIC DNA]</scope>
    <source>
        <strain evidence="1 2">TRM66268-LWL</strain>
    </source>
</reference>
<dbReference type="InterPro" id="IPR048444">
    <property type="entry name" value="DNMK"/>
</dbReference>
<accession>A0ABR7SHT7</accession>
<dbReference type="EMBL" id="JACTVJ010000007">
    <property type="protein sequence ID" value="MBC9714512.1"/>
    <property type="molecule type" value="Genomic_DNA"/>
</dbReference>
<proteinExistence type="predicted"/>
<dbReference type="RefSeq" id="WP_187814933.1">
    <property type="nucleotide sequence ID" value="NZ_JACTVJ010000007.1"/>
</dbReference>
<evidence type="ECO:0000313" key="2">
    <source>
        <dbReference type="Proteomes" id="UP000642284"/>
    </source>
</evidence>
<keyword evidence="2" id="KW-1185">Reference proteome</keyword>
<dbReference type="Gene3D" id="3.40.50.300">
    <property type="entry name" value="P-loop containing nucleotide triphosphate hydrolases"/>
    <property type="match status" value="1"/>
</dbReference>
<name>A0ABR7SHT7_9ACTN</name>